<protein>
    <submittedName>
        <fullName evidence="1">Uncharacterized protein</fullName>
    </submittedName>
</protein>
<reference evidence="1" key="2">
    <citation type="submission" date="2020-07" db="EMBL/GenBank/DDBJ databases">
        <authorList>
            <person name="Vera ALvarez R."/>
            <person name="Arias-Moreno D.M."/>
            <person name="Jimenez-Jacinto V."/>
            <person name="Jimenez-Bremont J.F."/>
            <person name="Swaminathan K."/>
            <person name="Moose S.P."/>
            <person name="Guerrero-Gonzalez M.L."/>
            <person name="Marino-Ramirez L."/>
            <person name="Landsman D."/>
            <person name="Rodriguez-Kessler M."/>
            <person name="Delgado-Sanchez P."/>
        </authorList>
    </citation>
    <scope>NUCLEOTIDE SEQUENCE</scope>
    <source>
        <tissue evidence="1">Cladode</tissue>
    </source>
</reference>
<reference evidence="1" key="1">
    <citation type="journal article" date="2013" name="J. Plant Res.">
        <title>Effect of fungi and light on seed germination of three Opuntia species from semiarid lands of central Mexico.</title>
        <authorList>
            <person name="Delgado-Sanchez P."/>
            <person name="Jimenez-Bremont J.F."/>
            <person name="Guerrero-Gonzalez Mde L."/>
            <person name="Flores J."/>
        </authorList>
    </citation>
    <scope>NUCLEOTIDE SEQUENCE</scope>
    <source>
        <tissue evidence="1">Cladode</tissue>
    </source>
</reference>
<organism evidence="1">
    <name type="scientific">Opuntia streptacantha</name>
    <name type="common">Prickly pear cactus</name>
    <name type="synonym">Opuntia cardona</name>
    <dbReference type="NCBI Taxonomy" id="393608"/>
    <lineage>
        <taxon>Eukaryota</taxon>
        <taxon>Viridiplantae</taxon>
        <taxon>Streptophyta</taxon>
        <taxon>Embryophyta</taxon>
        <taxon>Tracheophyta</taxon>
        <taxon>Spermatophyta</taxon>
        <taxon>Magnoliopsida</taxon>
        <taxon>eudicotyledons</taxon>
        <taxon>Gunneridae</taxon>
        <taxon>Pentapetalae</taxon>
        <taxon>Caryophyllales</taxon>
        <taxon>Cactineae</taxon>
        <taxon>Cactaceae</taxon>
        <taxon>Opuntioideae</taxon>
        <taxon>Opuntia</taxon>
    </lineage>
</organism>
<accession>A0A7C8YSK3</accession>
<sequence length="158" mass="17925">MPVRRRKKPPDSYAISLPDLVWSPIKSFTVLQSSPLCQLPHSGVVGPLTRRLFDFIRDVALITVRRVGSPVIWLCYRRSAVWDVLRSFSGRSSCCISDPCGMGVVDAWLVAGSNEVWSSFSLHSWAAWFLGDVSSIDRRYGSFPLYLYFFLLWSFSVP</sequence>
<evidence type="ECO:0000313" key="1">
    <source>
        <dbReference type="EMBL" id="MBA4625211.1"/>
    </source>
</evidence>
<proteinExistence type="predicted"/>
<name>A0A7C8YSK3_OPUST</name>
<dbReference type="EMBL" id="GISG01050902">
    <property type="protein sequence ID" value="MBA4625211.1"/>
    <property type="molecule type" value="Transcribed_RNA"/>
</dbReference>
<dbReference type="AlphaFoldDB" id="A0A7C8YSK3"/>